<name>A2E5Q8_TRIV3</name>
<reference evidence="4" key="1">
    <citation type="submission" date="2006-10" db="EMBL/GenBank/DDBJ databases">
        <authorList>
            <person name="Amadeo P."/>
            <person name="Zhao Q."/>
            <person name="Wortman J."/>
            <person name="Fraser-Liggett C."/>
            <person name="Carlton J."/>
        </authorList>
    </citation>
    <scope>NUCLEOTIDE SEQUENCE</scope>
    <source>
        <strain evidence="4">G3</strain>
    </source>
</reference>
<dbReference type="SMR" id="A2E5Q8"/>
<proteinExistence type="predicted"/>
<dbReference type="InterPro" id="IPR000569">
    <property type="entry name" value="HECT_dom"/>
</dbReference>
<keyword evidence="1 2" id="KW-0833">Ubl conjugation pathway</keyword>
<dbReference type="Gene3D" id="3.30.2410.10">
    <property type="entry name" value="Hect, E3 ligase catalytic domain"/>
    <property type="match status" value="1"/>
</dbReference>
<dbReference type="VEuPathDB" id="TrichDB:TVAG_271610"/>
<dbReference type="Pfam" id="PF00632">
    <property type="entry name" value="HECT"/>
    <property type="match status" value="1"/>
</dbReference>
<dbReference type="RefSeq" id="XP_001324201.1">
    <property type="nucleotide sequence ID" value="XM_001324166.1"/>
</dbReference>
<dbReference type="SUPFAM" id="SSF56204">
    <property type="entry name" value="Hect, E3 ligase catalytic domain"/>
    <property type="match status" value="1"/>
</dbReference>
<evidence type="ECO:0000313" key="4">
    <source>
        <dbReference type="EMBL" id="EAY11978.1"/>
    </source>
</evidence>
<dbReference type="KEGG" id="tva:4769933"/>
<organism evidence="4 5">
    <name type="scientific">Trichomonas vaginalis (strain ATCC PRA-98 / G3)</name>
    <dbReference type="NCBI Taxonomy" id="412133"/>
    <lineage>
        <taxon>Eukaryota</taxon>
        <taxon>Metamonada</taxon>
        <taxon>Parabasalia</taxon>
        <taxon>Trichomonadida</taxon>
        <taxon>Trichomonadidae</taxon>
        <taxon>Trichomonas</taxon>
    </lineage>
</organism>
<evidence type="ECO:0000256" key="2">
    <source>
        <dbReference type="PROSITE-ProRule" id="PRU00104"/>
    </source>
</evidence>
<protein>
    <recommendedName>
        <fullName evidence="3">HECT domain-containing protein</fullName>
    </recommendedName>
</protein>
<dbReference type="GO" id="GO:0006511">
    <property type="term" value="P:ubiquitin-dependent protein catabolic process"/>
    <property type="evidence" value="ECO:0000318"/>
    <property type="project" value="GO_Central"/>
</dbReference>
<accession>A2E5Q8</accession>
<gene>
    <name evidence="4" type="ORF">TVAG_271610</name>
</gene>
<dbReference type="Gene3D" id="3.90.1750.10">
    <property type="entry name" value="Hect, E3 ligase catalytic domains"/>
    <property type="match status" value="1"/>
</dbReference>
<dbReference type="InterPro" id="IPR035983">
    <property type="entry name" value="Hect_E3_ubiquitin_ligase"/>
</dbReference>
<sequence>MNDNSISVEKIMNFFKLNLEGLVKIFTTFLLYNDKILTTTLVDYDYNILDKSTPPKSAKLFQYKTAIDRIVDYLENSHKIDEFTEIYFNMLIERFNNVHFHSAIDLHPSAVVLNPKLFKSHKIMISRPDVTAWIAVRGCLDPTNEIICKINDEVLSNNVLILNTNKLTIQNISDQSYIVLIPFNEMSNESLIGTFIDLATSFKYFVRFISSHMSAIKPESLQMYRQKLYVSVFDSIIGNSSYFNTFGNRVLTFLTKNLPVLYFDITGEFLQRLNYIIKWNATHSKVFTNIIKEIEGLLRDRIFGAVKSFFPEFSDKSESDFLKSFQGYTKLILPSQEETIPFTITEKSQLDKILNYCKRLLLAQDMKSFPFYCLLHFWAIAAMKLPCFDRRILDNGKTLQIKFRYYIPKKFHFVFKQSNAKYEYLCSITKDGNKVKWTDEIETANHNEFFINLGNDASWSMLEFTIESDETMDAGDFILQYRDYLVSDMKMICERWNKNFDMAILKCIPSTTFESKEIELNFNPKIFANNPKLTGFPLALLYCRSIPLLIVNWMKNHNFIADSEVFNDFITPVFKLNSFLQIVSANSRLEVPNLKINRENARKLREGLVKDVKFSIISQIRKQIKISNLKNESDQPWKVKFAGENGLDMGGLARELVSEVSLDLRNPNCGFVCPTPNSISQVGYYRDKFIFVPTNNELRSNKKLYKSIGGLLLLIIRTGLVQEFDFAPVVWRFLVSNKVSIEDIYEIDVNYKNTIESLKDAINSRISEDEFNKQFNLYFVVKDSLGQDHSLNQNGTSCKVSISNANEYIALSNEFRIKELQKYLNWVRIGFLKNIKEGIPNSLDPDTLEFSCCGDPECSYENLVKIVRFEEISEDQQSIFFKVIQKFTPEQRACLIKFATGRSRLPPSGSSNQFKFTVDSNGAQIDKLPTSSTCFHTLHMPRYTSFDNAYKMISIAVENTESFENT</sequence>
<reference evidence="4" key="2">
    <citation type="journal article" date="2007" name="Science">
        <title>Draft genome sequence of the sexually transmitted pathogen Trichomonas vaginalis.</title>
        <authorList>
            <person name="Carlton J.M."/>
            <person name="Hirt R.P."/>
            <person name="Silva J.C."/>
            <person name="Delcher A.L."/>
            <person name="Schatz M."/>
            <person name="Zhao Q."/>
            <person name="Wortman J.R."/>
            <person name="Bidwell S.L."/>
            <person name="Alsmark U.C.M."/>
            <person name="Besteiro S."/>
            <person name="Sicheritz-Ponten T."/>
            <person name="Noel C.J."/>
            <person name="Dacks J.B."/>
            <person name="Foster P.G."/>
            <person name="Simillion C."/>
            <person name="Van de Peer Y."/>
            <person name="Miranda-Saavedra D."/>
            <person name="Barton G.J."/>
            <person name="Westrop G.D."/>
            <person name="Mueller S."/>
            <person name="Dessi D."/>
            <person name="Fiori P.L."/>
            <person name="Ren Q."/>
            <person name="Paulsen I."/>
            <person name="Zhang H."/>
            <person name="Bastida-Corcuera F.D."/>
            <person name="Simoes-Barbosa A."/>
            <person name="Brown M.T."/>
            <person name="Hayes R.D."/>
            <person name="Mukherjee M."/>
            <person name="Okumura C.Y."/>
            <person name="Schneider R."/>
            <person name="Smith A.J."/>
            <person name="Vanacova S."/>
            <person name="Villalvazo M."/>
            <person name="Haas B.J."/>
            <person name="Pertea M."/>
            <person name="Feldblyum T.V."/>
            <person name="Utterback T.R."/>
            <person name="Shu C.L."/>
            <person name="Osoegawa K."/>
            <person name="de Jong P.J."/>
            <person name="Hrdy I."/>
            <person name="Horvathova L."/>
            <person name="Zubacova Z."/>
            <person name="Dolezal P."/>
            <person name="Malik S.B."/>
            <person name="Logsdon J.M. Jr."/>
            <person name="Henze K."/>
            <person name="Gupta A."/>
            <person name="Wang C.C."/>
            <person name="Dunne R.L."/>
            <person name="Upcroft J.A."/>
            <person name="Upcroft P."/>
            <person name="White O."/>
            <person name="Salzberg S.L."/>
            <person name="Tang P."/>
            <person name="Chiu C.-H."/>
            <person name="Lee Y.-S."/>
            <person name="Embley T.M."/>
            <person name="Coombs G.H."/>
            <person name="Mottram J.C."/>
            <person name="Tachezy J."/>
            <person name="Fraser-Liggett C.M."/>
            <person name="Johnson P.J."/>
        </authorList>
    </citation>
    <scope>NUCLEOTIDE SEQUENCE [LARGE SCALE GENOMIC DNA]</scope>
    <source>
        <strain evidence="4">G3</strain>
    </source>
</reference>
<evidence type="ECO:0000259" key="3">
    <source>
        <dbReference type="PROSITE" id="PS50237"/>
    </source>
</evidence>
<dbReference type="GO" id="GO:0061630">
    <property type="term" value="F:ubiquitin protein ligase activity"/>
    <property type="evidence" value="ECO:0000318"/>
    <property type="project" value="GO_Central"/>
</dbReference>
<evidence type="ECO:0000256" key="1">
    <source>
        <dbReference type="ARBA" id="ARBA00022786"/>
    </source>
</evidence>
<dbReference type="GO" id="GO:0005737">
    <property type="term" value="C:cytoplasm"/>
    <property type="evidence" value="ECO:0000318"/>
    <property type="project" value="GO_Central"/>
</dbReference>
<feature type="active site" description="Glycyl thioester intermediate" evidence="2">
    <location>
        <position position="934"/>
    </location>
</feature>
<dbReference type="InParanoid" id="A2E5Q8"/>
<dbReference type="InterPro" id="IPR042469">
    <property type="entry name" value="HECTD3"/>
</dbReference>
<dbReference type="PROSITE" id="PS50237">
    <property type="entry name" value="HECT"/>
    <property type="match status" value="1"/>
</dbReference>
<dbReference type="PANTHER" id="PTHR46654">
    <property type="entry name" value="E3 UBIQUITIN-PROTEIN LIGASE HECTD3"/>
    <property type="match status" value="1"/>
</dbReference>
<dbReference type="Gene3D" id="3.30.2160.10">
    <property type="entry name" value="Hect, E3 ligase catalytic domain"/>
    <property type="match status" value="1"/>
</dbReference>
<dbReference type="STRING" id="5722.A2E5Q8"/>
<dbReference type="AlphaFoldDB" id="A2E5Q8"/>
<dbReference type="SMART" id="SM00119">
    <property type="entry name" value="HECTc"/>
    <property type="match status" value="1"/>
</dbReference>
<evidence type="ECO:0000313" key="5">
    <source>
        <dbReference type="Proteomes" id="UP000001542"/>
    </source>
</evidence>
<dbReference type="EMBL" id="DS113309">
    <property type="protein sequence ID" value="EAY11978.1"/>
    <property type="molecule type" value="Genomic_DNA"/>
</dbReference>
<dbReference type="OrthoDB" id="8068875at2759"/>
<keyword evidence="5" id="KW-1185">Reference proteome</keyword>
<dbReference type="PANTHER" id="PTHR46654:SF1">
    <property type="entry name" value="E3 UBIQUITIN-PROTEIN LIGASE HECTD3"/>
    <property type="match status" value="1"/>
</dbReference>
<dbReference type="eggNOG" id="KOG1426">
    <property type="taxonomic scope" value="Eukaryota"/>
</dbReference>
<dbReference type="VEuPathDB" id="TrichDB:TVAGG3_0257400"/>
<feature type="domain" description="HECT" evidence="3">
    <location>
        <begin position="625"/>
        <end position="966"/>
    </location>
</feature>
<dbReference type="Proteomes" id="UP000001542">
    <property type="component" value="Unassembled WGS sequence"/>
</dbReference>